<evidence type="ECO:0000313" key="3">
    <source>
        <dbReference type="Proteomes" id="UP000271624"/>
    </source>
</evidence>
<name>A0A3S1CHX9_9CYAN</name>
<proteinExistence type="predicted"/>
<dbReference type="Proteomes" id="UP000271624">
    <property type="component" value="Unassembled WGS sequence"/>
</dbReference>
<dbReference type="EMBL" id="RSCL01000014">
    <property type="protein sequence ID" value="RUT03054.1"/>
    <property type="molecule type" value="Genomic_DNA"/>
</dbReference>
<protein>
    <submittedName>
        <fullName evidence="2">Uncharacterized protein</fullName>
    </submittedName>
</protein>
<evidence type="ECO:0000313" key="2">
    <source>
        <dbReference type="EMBL" id="RUT03054.1"/>
    </source>
</evidence>
<dbReference type="AlphaFoldDB" id="A0A3S1CHX9"/>
<keyword evidence="3" id="KW-1185">Reference proteome</keyword>
<dbReference type="RefSeq" id="WP_145837554.1">
    <property type="nucleotide sequence ID" value="NZ_VLKB01000007.1"/>
</dbReference>
<reference evidence="2" key="2">
    <citation type="journal article" date="2019" name="Genome Biol. Evol.">
        <title>Day and night: Metabolic profiles and evolutionary relationships of six axenic non-marine cyanobacteria.</title>
        <authorList>
            <person name="Will S.E."/>
            <person name="Henke P."/>
            <person name="Boedeker C."/>
            <person name="Huang S."/>
            <person name="Brinkmann H."/>
            <person name="Rohde M."/>
            <person name="Jarek M."/>
            <person name="Friedl T."/>
            <person name="Seufert S."/>
            <person name="Schumacher M."/>
            <person name="Overmann J."/>
            <person name="Neumann-Schaal M."/>
            <person name="Petersen J."/>
        </authorList>
    </citation>
    <scope>NUCLEOTIDE SEQUENCE [LARGE SCALE GENOMIC DNA]</scope>
    <source>
        <strain evidence="2">PCC 7102</strain>
    </source>
</reference>
<reference evidence="2" key="1">
    <citation type="submission" date="2018-12" db="EMBL/GenBank/DDBJ databases">
        <authorList>
            <person name="Will S."/>
            <person name="Neumann-Schaal M."/>
            <person name="Henke P."/>
        </authorList>
    </citation>
    <scope>NUCLEOTIDE SEQUENCE</scope>
    <source>
        <strain evidence="2">PCC 7102</strain>
    </source>
</reference>
<feature type="compositionally biased region" description="Basic residues" evidence="1">
    <location>
        <begin position="46"/>
        <end position="66"/>
    </location>
</feature>
<accession>A0A3S1CHX9</accession>
<organism evidence="2 3">
    <name type="scientific">Dulcicalothrix desertica PCC 7102</name>
    <dbReference type="NCBI Taxonomy" id="232991"/>
    <lineage>
        <taxon>Bacteria</taxon>
        <taxon>Bacillati</taxon>
        <taxon>Cyanobacteriota</taxon>
        <taxon>Cyanophyceae</taxon>
        <taxon>Nostocales</taxon>
        <taxon>Calotrichaceae</taxon>
        <taxon>Dulcicalothrix</taxon>
    </lineage>
</organism>
<gene>
    <name evidence="2" type="ORF">DSM106972_053620</name>
</gene>
<comment type="caution">
    <text evidence="2">The sequence shown here is derived from an EMBL/GenBank/DDBJ whole genome shotgun (WGS) entry which is preliminary data.</text>
</comment>
<evidence type="ECO:0000256" key="1">
    <source>
        <dbReference type="SAM" id="MobiDB-lite"/>
    </source>
</evidence>
<dbReference type="OrthoDB" id="515845at2"/>
<sequence length="96" mass="11638">MNKDNSMHSIRKSNIESGIQEYVRQQQIIIDLAKKQTKQRKGFLQRFGFKRNRSERKSKVQQKQKRQGFLSRFRLGQNRTKQPKKQKRGFLRRFGI</sequence>
<feature type="compositionally biased region" description="Basic residues" evidence="1">
    <location>
        <begin position="81"/>
        <end position="96"/>
    </location>
</feature>
<feature type="region of interest" description="Disordered" evidence="1">
    <location>
        <begin position="46"/>
        <end position="96"/>
    </location>
</feature>